<feature type="transmembrane region" description="Helical" evidence="1">
    <location>
        <begin position="59"/>
        <end position="83"/>
    </location>
</feature>
<reference evidence="3 4" key="1">
    <citation type="submission" date="2016-07" db="EMBL/GenBank/DDBJ databases">
        <title>Pervasive Adenine N6-methylation of Active Genes in Fungi.</title>
        <authorList>
            <consortium name="DOE Joint Genome Institute"/>
            <person name="Mondo S.J."/>
            <person name="Dannebaum R.O."/>
            <person name="Kuo R.C."/>
            <person name="Labutti K."/>
            <person name="Haridas S."/>
            <person name="Kuo A."/>
            <person name="Salamov A."/>
            <person name="Ahrendt S.R."/>
            <person name="Lipzen A."/>
            <person name="Sullivan W."/>
            <person name="Andreopoulos W.B."/>
            <person name="Clum A."/>
            <person name="Lindquist E."/>
            <person name="Daum C."/>
            <person name="Ramamoorthy G.K."/>
            <person name="Gryganskyi A."/>
            <person name="Culley D."/>
            <person name="Magnuson J.K."/>
            <person name="James T.Y."/>
            <person name="O'Malley M.A."/>
            <person name="Stajich J.E."/>
            <person name="Spatafora J.W."/>
            <person name="Visel A."/>
            <person name="Grigoriev I.V."/>
        </authorList>
    </citation>
    <scope>NUCLEOTIDE SEQUENCE [LARGE SCALE GENOMIC DNA]</scope>
    <source>
        <strain evidence="3 4">CBS 115471</strain>
    </source>
</reference>
<keyword evidence="1" id="KW-1133">Transmembrane helix</keyword>
<evidence type="ECO:0000259" key="2">
    <source>
        <dbReference type="Pfam" id="PF24803"/>
    </source>
</evidence>
<dbReference type="OrthoDB" id="5313995at2759"/>
<keyword evidence="1" id="KW-0812">Transmembrane</keyword>
<evidence type="ECO:0000256" key="1">
    <source>
        <dbReference type="SAM" id="Phobius"/>
    </source>
</evidence>
<dbReference type="Proteomes" id="UP000193144">
    <property type="component" value="Unassembled WGS sequence"/>
</dbReference>
<dbReference type="AlphaFoldDB" id="A0A1Y1YT23"/>
<protein>
    <recommendedName>
        <fullName evidence="2">DUF7704 domain-containing protein</fullName>
    </recommendedName>
</protein>
<evidence type="ECO:0000313" key="4">
    <source>
        <dbReference type="Proteomes" id="UP000193144"/>
    </source>
</evidence>
<proteinExistence type="predicted"/>
<keyword evidence="4" id="KW-1185">Reference proteome</keyword>
<name>A0A1Y1YT23_9PLEO</name>
<evidence type="ECO:0000313" key="3">
    <source>
        <dbReference type="EMBL" id="ORY01109.1"/>
    </source>
</evidence>
<dbReference type="InterPro" id="IPR056121">
    <property type="entry name" value="DUF7704"/>
</dbReference>
<dbReference type="PANTHER" id="PTHR37019:SF1">
    <property type="entry name" value="EXPERA DOMAIN-CONTAINING PROTEIN"/>
    <property type="match status" value="1"/>
</dbReference>
<feature type="transmembrane region" description="Helical" evidence="1">
    <location>
        <begin position="131"/>
        <end position="151"/>
    </location>
</feature>
<dbReference type="Pfam" id="PF24803">
    <property type="entry name" value="DUF7704"/>
    <property type="match status" value="1"/>
</dbReference>
<dbReference type="EMBL" id="MCFA01000174">
    <property type="protein sequence ID" value="ORY01109.1"/>
    <property type="molecule type" value="Genomic_DNA"/>
</dbReference>
<accession>A0A1Y1YT23</accession>
<feature type="transmembrane region" description="Helical" evidence="1">
    <location>
        <begin position="20"/>
        <end position="39"/>
    </location>
</feature>
<gene>
    <name evidence="3" type="ORF">BCR34DRAFT_100669</name>
</gene>
<sequence>MTGSPRPNSAAPIPVLYRLLFLYIEPVSTLLGAIFAHFLQPKYLILTHSTSAPGQSVPISTSIVLSQLANLYLLLSINEALVLRATNDLRVWKTFLFGLLVADLGHLYSVRLVGGWVYWQFWVWNSIDWGNVGFVYLLAFVRILFLAGVGVPRSLR</sequence>
<feature type="transmembrane region" description="Helical" evidence="1">
    <location>
        <begin position="95"/>
        <end position="119"/>
    </location>
</feature>
<keyword evidence="1" id="KW-0472">Membrane</keyword>
<feature type="domain" description="DUF7704" evidence="2">
    <location>
        <begin position="12"/>
        <end position="150"/>
    </location>
</feature>
<organism evidence="3 4">
    <name type="scientific">Clohesyomyces aquaticus</name>
    <dbReference type="NCBI Taxonomy" id="1231657"/>
    <lineage>
        <taxon>Eukaryota</taxon>
        <taxon>Fungi</taxon>
        <taxon>Dikarya</taxon>
        <taxon>Ascomycota</taxon>
        <taxon>Pezizomycotina</taxon>
        <taxon>Dothideomycetes</taxon>
        <taxon>Pleosporomycetidae</taxon>
        <taxon>Pleosporales</taxon>
        <taxon>Lindgomycetaceae</taxon>
        <taxon>Clohesyomyces</taxon>
    </lineage>
</organism>
<comment type="caution">
    <text evidence="3">The sequence shown here is derived from an EMBL/GenBank/DDBJ whole genome shotgun (WGS) entry which is preliminary data.</text>
</comment>
<dbReference type="PANTHER" id="PTHR37019">
    <property type="entry name" value="CHROMOSOME 1, WHOLE GENOME SHOTGUN SEQUENCE"/>
    <property type="match status" value="1"/>
</dbReference>